<dbReference type="Proteomes" id="UP000824540">
    <property type="component" value="Unassembled WGS sequence"/>
</dbReference>
<protein>
    <submittedName>
        <fullName evidence="2">Uncharacterized protein</fullName>
    </submittedName>
</protein>
<evidence type="ECO:0000313" key="3">
    <source>
        <dbReference type="Proteomes" id="UP000824540"/>
    </source>
</evidence>
<feature type="region of interest" description="Disordered" evidence="1">
    <location>
        <begin position="114"/>
        <end position="145"/>
    </location>
</feature>
<reference evidence="2" key="1">
    <citation type="thesis" date="2021" institute="BYU ScholarsArchive" country="Provo, UT, USA">
        <title>Applications of and Algorithms for Genome Assembly and Genomic Analyses with an Emphasis on Marine Teleosts.</title>
        <authorList>
            <person name="Pickett B.D."/>
        </authorList>
    </citation>
    <scope>NUCLEOTIDE SEQUENCE</scope>
    <source>
        <strain evidence="2">HI-2016</strain>
    </source>
</reference>
<dbReference type="EMBL" id="JAFBMS010000049">
    <property type="protein sequence ID" value="KAG9339848.1"/>
    <property type="molecule type" value="Genomic_DNA"/>
</dbReference>
<dbReference type="AlphaFoldDB" id="A0A8T2NQL0"/>
<accession>A0A8T2NQL0</accession>
<sequence length="145" mass="16115">MRPTLRQAFSEEVGAGRPPQLSHILYRFRAACVRFGGIPQPLHIQLKRKGTLRQSHSQLFAAACWRSSANQVVAGRVNRILKCVRLHKCAKRISREDMSRCLMSGKETDSPLLRWSQVGAGSPPHPGSWSQAAVNPAHPLQTTAR</sequence>
<keyword evidence="3" id="KW-1185">Reference proteome</keyword>
<proteinExistence type="predicted"/>
<comment type="caution">
    <text evidence="2">The sequence shown here is derived from an EMBL/GenBank/DDBJ whole genome shotgun (WGS) entry which is preliminary data.</text>
</comment>
<gene>
    <name evidence="2" type="ORF">JZ751_022351</name>
</gene>
<evidence type="ECO:0000256" key="1">
    <source>
        <dbReference type="SAM" id="MobiDB-lite"/>
    </source>
</evidence>
<organism evidence="2 3">
    <name type="scientific">Albula glossodonta</name>
    <name type="common">roundjaw bonefish</name>
    <dbReference type="NCBI Taxonomy" id="121402"/>
    <lineage>
        <taxon>Eukaryota</taxon>
        <taxon>Metazoa</taxon>
        <taxon>Chordata</taxon>
        <taxon>Craniata</taxon>
        <taxon>Vertebrata</taxon>
        <taxon>Euteleostomi</taxon>
        <taxon>Actinopterygii</taxon>
        <taxon>Neopterygii</taxon>
        <taxon>Teleostei</taxon>
        <taxon>Albuliformes</taxon>
        <taxon>Albulidae</taxon>
        <taxon>Albula</taxon>
    </lineage>
</organism>
<evidence type="ECO:0000313" key="2">
    <source>
        <dbReference type="EMBL" id="KAG9339848.1"/>
    </source>
</evidence>
<name>A0A8T2NQL0_9TELE</name>